<evidence type="ECO:0000313" key="3">
    <source>
        <dbReference type="Proteomes" id="UP000706124"/>
    </source>
</evidence>
<dbReference type="EMBL" id="SRPO01000045">
    <property type="protein sequence ID" value="KAG5945488.1"/>
    <property type="molecule type" value="Genomic_DNA"/>
</dbReference>
<keyword evidence="3" id="KW-1185">Reference proteome</keyword>
<organism evidence="2 3">
    <name type="scientific">Claviceps pazoutovae</name>
    <dbReference type="NCBI Taxonomy" id="1649127"/>
    <lineage>
        <taxon>Eukaryota</taxon>
        <taxon>Fungi</taxon>
        <taxon>Dikarya</taxon>
        <taxon>Ascomycota</taxon>
        <taxon>Pezizomycotina</taxon>
        <taxon>Sordariomycetes</taxon>
        <taxon>Hypocreomycetidae</taxon>
        <taxon>Hypocreales</taxon>
        <taxon>Clavicipitaceae</taxon>
        <taxon>Claviceps</taxon>
    </lineage>
</organism>
<feature type="compositionally biased region" description="Basic and acidic residues" evidence="1">
    <location>
        <begin position="122"/>
        <end position="143"/>
    </location>
</feature>
<accession>A0A9P7MH30</accession>
<feature type="region of interest" description="Disordered" evidence="1">
    <location>
        <begin position="58"/>
        <end position="77"/>
    </location>
</feature>
<sequence length="190" mass="20996">MTTTATQTQTHPVITSLSSINTHLQHEPSSPCLPTTPRTACRSVKSIVAWLESSSAGQQAWSPGTTVGDMSHDLSTSSLPTYHRQARHEQQGSGVSEVEEYSLTYLRYRTYFSSAPLSRCLDKHQRDDNSSPRGRPTDGEVHAPQRRRRVGGCGSSIVGRDHIDERHVGQPVRTAVPGFIQRDSDEVRAF</sequence>
<name>A0A9P7MH30_9HYPO</name>
<feature type="region of interest" description="Disordered" evidence="1">
    <location>
        <begin position="122"/>
        <end position="170"/>
    </location>
</feature>
<dbReference type="AlphaFoldDB" id="A0A9P7MH30"/>
<protein>
    <submittedName>
        <fullName evidence="2">Uncharacterized protein</fullName>
    </submittedName>
</protein>
<dbReference type="OrthoDB" id="5238042at2759"/>
<proteinExistence type="predicted"/>
<reference evidence="2 3" key="1">
    <citation type="journal article" date="2020" name="bioRxiv">
        <title>Whole genome comparisons of ergot fungi reveals the divergence and evolution of species within the genus Claviceps are the result of varying mechanisms driving genome evolution and host range expansion.</title>
        <authorList>
            <person name="Wyka S.A."/>
            <person name="Mondo S.J."/>
            <person name="Liu M."/>
            <person name="Dettman J."/>
            <person name="Nalam V."/>
            <person name="Broders K.D."/>
        </authorList>
    </citation>
    <scope>NUCLEOTIDE SEQUENCE [LARGE SCALE GENOMIC DNA]</scope>
    <source>
        <strain evidence="2 3">CCC 1485</strain>
    </source>
</reference>
<comment type="caution">
    <text evidence="2">The sequence shown here is derived from an EMBL/GenBank/DDBJ whole genome shotgun (WGS) entry which is preliminary data.</text>
</comment>
<dbReference type="Proteomes" id="UP000706124">
    <property type="component" value="Unassembled WGS sequence"/>
</dbReference>
<evidence type="ECO:0000256" key="1">
    <source>
        <dbReference type="SAM" id="MobiDB-lite"/>
    </source>
</evidence>
<feature type="compositionally biased region" description="Basic and acidic residues" evidence="1">
    <location>
        <begin position="159"/>
        <end position="168"/>
    </location>
</feature>
<evidence type="ECO:0000313" key="2">
    <source>
        <dbReference type="EMBL" id="KAG5945488.1"/>
    </source>
</evidence>
<gene>
    <name evidence="2" type="ORF">E4U60_005204</name>
</gene>